<feature type="compositionally biased region" description="Basic residues" evidence="1">
    <location>
        <begin position="7"/>
        <end position="17"/>
    </location>
</feature>
<dbReference type="AlphaFoldDB" id="A0A0H1BF91"/>
<organism evidence="2 3">
    <name type="scientific">Blastomyces silverae</name>
    <dbReference type="NCBI Taxonomy" id="2060906"/>
    <lineage>
        <taxon>Eukaryota</taxon>
        <taxon>Fungi</taxon>
        <taxon>Dikarya</taxon>
        <taxon>Ascomycota</taxon>
        <taxon>Pezizomycotina</taxon>
        <taxon>Eurotiomycetes</taxon>
        <taxon>Eurotiomycetidae</taxon>
        <taxon>Onygenales</taxon>
        <taxon>Ajellomycetaceae</taxon>
        <taxon>Blastomyces</taxon>
    </lineage>
</organism>
<keyword evidence="3" id="KW-1185">Reference proteome</keyword>
<dbReference type="OrthoDB" id="10528429at2759"/>
<evidence type="ECO:0000313" key="3">
    <source>
        <dbReference type="Proteomes" id="UP000053573"/>
    </source>
</evidence>
<name>A0A0H1BF91_9EURO</name>
<feature type="region of interest" description="Disordered" evidence="1">
    <location>
        <begin position="93"/>
        <end position="117"/>
    </location>
</feature>
<evidence type="ECO:0000313" key="2">
    <source>
        <dbReference type="EMBL" id="KLJ09692.1"/>
    </source>
</evidence>
<reference evidence="3" key="1">
    <citation type="journal article" date="2015" name="PLoS Genet.">
        <title>The dynamic genome and transcriptome of the human fungal pathogen Blastomyces and close relative Emmonsia.</title>
        <authorList>
            <person name="Munoz J.F."/>
            <person name="Gauthier G.M."/>
            <person name="Desjardins C.A."/>
            <person name="Gallo J.E."/>
            <person name="Holder J."/>
            <person name="Sullivan T.D."/>
            <person name="Marty A.J."/>
            <person name="Carmen J.C."/>
            <person name="Chen Z."/>
            <person name="Ding L."/>
            <person name="Gujja S."/>
            <person name="Magrini V."/>
            <person name="Misas E."/>
            <person name="Mitreva M."/>
            <person name="Priest M."/>
            <person name="Saif S."/>
            <person name="Whiston E.A."/>
            <person name="Young S."/>
            <person name="Zeng Q."/>
            <person name="Goldman W.E."/>
            <person name="Mardis E.R."/>
            <person name="Taylor J.W."/>
            <person name="McEwen J.G."/>
            <person name="Clay O.K."/>
            <person name="Klein B.S."/>
            <person name="Cuomo C.A."/>
        </authorList>
    </citation>
    <scope>NUCLEOTIDE SEQUENCE [LARGE SCALE GENOMIC DNA]</scope>
    <source>
        <strain evidence="3">UAMH 139</strain>
    </source>
</reference>
<feature type="compositionally biased region" description="Basic residues" evidence="1">
    <location>
        <begin position="25"/>
        <end position="40"/>
    </location>
</feature>
<dbReference type="Proteomes" id="UP000053573">
    <property type="component" value="Unassembled WGS sequence"/>
</dbReference>
<evidence type="ECO:0000256" key="1">
    <source>
        <dbReference type="SAM" id="MobiDB-lite"/>
    </source>
</evidence>
<sequence length="117" mass="12974">MNLLTNPKKRKALRLRNHLPSPRSARLKRMRRLPPPRRPRWSPVKVETSSSATCHGTSTRSGSDPNSKNSVSFLVCALLPIAIVADREVSDTLSLSTLPMPPKPTRPRRTLSSTAVN</sequence>
<protein>
    <submittedName>
        <fullName evidence="2">Uncharacterized protein</fullName>
    </submittedName>
</protein>
<comment type="caution">
    <text evidence="2">The sequence shown here is derived from an EMBL/GenBank/DDBJ whole genome shotgun (WGS) entry which is preliminary data.</text>
</comment>
<gene>
    <name evidence="2" type="ORF">EMPG_14864</name>
</gene>
<feature type="region of interest" description="Disordered" evidence="1">
    <location>
        <begin position="1"/>
        <end position="68"/>
    </location>
</feature>
<accession>A0A0H1BF91</accession>
<proteinExistence type="predicted"/>
<dbReference type="EMBL" id="LDEV01002284">
    <property type="protein sequence ID" value="KLJ09692.1"/>
    <property type="molecule type" value="Genomic_DNA"/>
</dbReference>
<feature type="compositionally biased region" description="Polar residues" evidence="1">
    <location>
        <begin position="47"/>
        <end position="68"/>
    </location>
</feature>